<feature type="region of interest" description="Disordered" evidence="1">
    <location>
        <begin position="1"/>
        <end position="40"/>
    </location>
</feature>
<feature type="region of interest" description="Disordered" evidence="1">
    <location>
        <begin position="122"/>
        <end position="263"/>
    </location>
</feature>
<organism evidence="2 3">
    <name type="scientific">Pseudoglutamicibacter cumminsii</name>
    <dbReference type="NCBI Taxonomy" id="156979"/>
    <lineage>
        <taxon>Bacteria</taxon>
        <taxon>Bacillati</taxon>
        <taxon>Actinomycetota</taxon>
        <taxon>Actinomycetes</taxon>
        <taxon>Micrococcales</taxon>
        <taxon>Micrococcaceae</taxon>
        <taxon>Pseudoglutamicibacter</taxon>
    </lineage>
</organism>
<reference evidence="2 3" key="1">
    <citation type="submission" date="2018-05" db="EMBL/GenBank/DDBJ databases">
        <title>Draft Genome Sequence of Arthrobacter cumminsii IME1328, Isolated from a Patient Who Suffered from Foot Ulcers in China.</title>
        <authorList>
            <person name="Li M."/>
            <person name="Jiang Z."/>
            <person name="Sun Q."/>
            <person name="Tong Y."/>
        </authorList>
    </citation>
    <scope>NUCLEOTIDE SEQUENCE [LARGE SCALE GENOMIC DNA]</scope>
    <source>
        <strain evidence="2 3">IME1328</strain>
    </source>
</reference>
<dbReference type="RefSeq" id="WP_109303978.1">
    <property type="nucleotide sequence ID" value="NZ_QFWG01000009.1"/>
</dbReference>
<comment type="caution">
    <text evidence="2">The sequence shown here is derived from an EMBL/GenBank/DDBJ whole genome shotgun (WGS) entry which is preliminary data.</text>
</comment>
<protein>
    <submittedName>
        <fullName evidence="2">Uncharacterized protein</fullName>
    </submittedName>
</protein>
<feature type="compositionally biased region" description="Basic and acidic residues" evidence="1">
    <location>
        <begin position="162"/>
        <end position="172"/>
    </location>
</feature>
<dbReference type="Proteomes" id="UP000245514">
    <property type="component" value="Unassembled WGS sequence"/>
</dbReference>
<evidence type="ECO:0000313" key="3">
    <source>
        <dbReference type="Proteomes" id="UP000245514"/>
    </source>
</evidence>
<keyword evidence="3" id="KW-1185">Reference proteome</keyword>
<evidence type="ECO:0000313" key="2">
    <source>
        <dbReference type="EMBL" id="PWI27419.1"/>
    </source>
</evidence>
<feature type="compositionally biased region" description="Low complexity" evidence="1">
    <location>
        <begin position="140"/>
        <end position="153"/>
    </location>
</feature>
<accession>A0ABX5L5G6</accession>
<feature type="compositionally biased region" description="Low complexity" evidence="1">
    <location>
        <begin position="206"/>
        <end position="217"/>
    </location>
</feature>
<evidence type="ECO:0000256" key="1">
    <source>
        <dbReference type="SAM" id="MobiDB-lite"/>
    </source>
</evidence>
<name>A0ABX5L5G6_9MICC</name>
<feature type="compositionally biased region" description="Pro residues" evidence="1">
    <location>
        <begin position="218"/>
        <end position="238"/>
    </location>
</feature>
<gene>
    <name evidence="2" type="ORF">CAY35_07280</name>
</gene>
<feature type="compositionally biased region" description="Pro residues" evidence="1">
    <location>
        <begin position="253"/>
        <end position="263"/>
    </location>
</feature>
<sequence>MSLPTPPGPAEDVEPFDAAPAELEIPEPHSSWEPTDWEPTDWEPDADAVDAAIAKRLGADSEDIYAAVRAAEHEAEAIADPHIRAAQPVIPAPQVPDDVGLDAPVSEKVSMRGVVEAAAAEVDQEIAQSAGPHSKEADDAAAPNVEPAANAEPTTTDAAQTETERHSTERRVTGRRSAGWHSAGRHSAVPADGGSEAPDAPVTHDAAAPNAEPAASPQLPPPPAPPTNTAPPADPAPPEEQQESEDNTTPRGFLPPPPAPPAS</sequence>
<proteinExistence type="predicted"/>
<dbReference type="EMBL" id="QFWG01000009">
    <property type="protein sequence ID" value="PWI27419.1"/>
    <property type="molecule type" value="Genomic_DNA"/>
</dbReference>